<sequence>MDSTLVKFVILNIRNLVEPTISDDQVWGTADSKGCPATIDQLDRLGMDKESAIQATCVYVEDDRLCVEGGLPDGVVETVTPHCPGLRLWPGRALSFGWTHSVIVRGADLLSFGDSQHGGTNNMSAVDRC</sequence>
<organism evidence="1">
    <name type="scientific">marine metagenome</name>
    <dbReference type="NCBI Taxonomy" id="408172"/>
    <lineage>
        <taxon>unclassified sequences</taxon>
        <taxon>metagenomes</taxon>
        <taxon>ecological metagenomes</taxon>
    </lineage>
</organism>
<dbReference type="AlphaFoldDB" id="A0A381SB30"/>
<proteinExistence type="predicted"/>
<dbReference type="EMBL" id="UINC01002810">
    <property type="protein sequence ID" value="SVA00508.1"/>
    <property type="molecule type" value="Genomic_DNA"/>
</dbReference>
<accession>A0A381SB30</accession>
<gene>
    <name evidence="1" type="ORF">METZ01_LOCUS53362</name>
</gene>
<evidence type="ECO:0000313" key="1">
    <source>
        <dbReference type="EMBL" id="SVA00508.1"/>
    </source>
</evidence>
<name>A0A381SB30_9ZZZZ</name>
<reference evidence="1" key="1">
    <citation type="submission" date="2018-05" db="EMBL/GenBank/DDBJ databases">
        <authorList>
            <person name="Lanie J.A."/>
            <person name="Ng W.-L."/>
            <person name="Kazmierczak K.M."/>
            <person name="Andrzejewski T.M."/>
            <person name="Davidsen T.M."/>
            <person name="Wayne K.J."/>
            <person name="Tettelin H."/>
            <person name="Glass J.I."/>
            <person name="Rusch D."/>
            <person name="Podicherti R."/>
            <person name="Tsui H.-C.T."/>
            <person name="Winkler M.E."/>
        </authorList>
    </citation>
    <scope>NUCLEOTIDE SEQUENCE</scope>
</reference>
<protein>
    <submittedName>
        <fullName evidence="1">Uncharacterized protein</fullName>
    </submittedName>
</protein>